<evidence type="ECO:0000313" key="4">
    <source>
        <dbReference type="Proteomes" id="UP000654370"/>
    </source>
</evidence>
<keyword evidence="4" id="KW-1185">Reference proteome</keyword>
<dbReference type="PANTHER" id="PTHR31441">
    <property type="entry name" value="FOLLICULIN FAMILY MEMBER"/>
    <property type="match status" value="1"/>
</dbReference>
<feature type="compositionally biased region" description="Basic and acidic residues" evidence="1">
    <location>
        <begin position="232"/>
        <end position="241"/>
    </location>
</feature>
<accession>A0A8H7UG46</accession>
<evidence type="ECO:0000313" key="3">
    <source>
        <dbReference type="EMBL" id="KAG2184506.1"/>
    </source>
</evidence>
<evidence type="ECO:0000256" key="1">
    <source>
        <dbReference type="SAM" id="MobiDB-lite"/>
    </source>
</evidence>
<name>A0A8H7UG46_MORIS</name>
<gene>
    <name evidence="3" type="ORF">INT43_000415</name>
</gene>
<dbReference type="Pfam" id="PF11704">
    <property type="entry name" value="Folliculin"/>
    <property type="match status" value="1"/>
</dbReference>
<feature type="compositionally biased region" description="Polar residues" evidence="1">
    <location>
        <begin position="244"/>
        <end position="261"/>
    </location>
</feature>
<dbReference type="PROSITE" id="PS51834">
    <property type="entry name" value="DENN_FLCN_SMCR8"/>
    <property type="match status" value="1"/>
</dbReference>
<proteinExistence type="predicted"/>
<dbReference type="InterPro" id="IPR021713">
    <property type="entry name" value="Folliculin"/>
</dbReference>
<dbReference type="GO" id="GO:1904263">
    <property type="term" value="P:positive regulation of TORC1 signaling"/>
    <property type="evidence" value="ECO:0007669"/>
    <property type="project" value="TreeGrafter"/>
</dbReference>
<organism evidence="3 4">
    <name type="scientific">Mortierella isabellina</name>
    <name type="common">Filamentous fungus</name>
    <name type="synonym">Umbelopsis isabellina</name>
    <dbReference type="NCBI Taxonomy" id="91625"/>
    <lineage>
        <taxon>Eukaryota</taxon>
        <taxon>Fungi</taxon>
        <taxon>Fungi incertae sedis</taxon>
        <taxon>Mucoromycota</taxon>
        <taxon>Mucoromycotina</taxon>
        <taxon>Umbelopsidomycetes</taxon>
        <taxon>Umbelopsidales</taxon>
        <taxon>Umbelopsidaceae</taxon>
        <taxon>Umbelopsis</taxon>
    </lineage>
</organism>
<dbReference type="InterPro" id="IPR037520">
    <property type="entry name" value="Folliculin/SMCR8_longin"/>
</dbReference>
<dbReference type="PANTHER" id="PTHR31441:SF2">
    <property type="entry name" value="FOLLICULIN"/>
    <property type="match status" value="1"/>
</dbReference>
<dbReference type="GO" id="GO:0005829">
    <property type="term" value="C:cytosol"/>
    <property type="evidence" value="ECO:0007669"/>
    <property type="project" value="TreeGrafter"/>
</dbReference>
<evidence type="ECO:0000259" key="2">
    <source>
        <dbReference type="PROSITE" id="PS51834"/>
    </source>
</evidence>
<sequence>MNALLSVLHFCEVHGPSVLFCTQTIHQRKSTTLNLEALQINPQLASSPHSTTSTTASVPVQKNQNRCSIQQSPTFSSLSSSTSTLSQSSCPACTAQMPLINVDDAELPYKFEANGMITKDDEDDTVFYLGCRAPQQQHLYAAVRNACVRSLTVEFCPGKEGPILFGDDENGYVMSYIFKLRDSQARGKTRYYAFTMLMTDRIFLVSCWPFLVKVFRSTALSLQEKAEAVYQREREYRERHPPTSLASGSARRSSFAPTSPEQFLRRRAHTPMRSLADLLGIEDIYAQIHRQFSFILKSSARRRIEKVTKGRRAGPLYIQMMKEREKQTNQASETSNEDGPKWSKQSDVLCGTLVEPPLYSPQAV</sequence>
<feature type="region of interest" description="Disordered" evidence="1">
    <location>
        <begin position="324"/>
        <end position="346"/>
    </location>
</feature>
<dbReference type="AlphaFoldDB" id="A0A8H7UG46"/>
<comment type="caution">
    <text evidence="3">The sequence shown here is derived from an EMBL/GenBank/DDBJ whole genome shotgun (WGS) entry which is preliminary data.</text>
</comment>
<feature type="region of interest" description="Disordered" evidence="1">
    <location>
        <begin position="232"/>
        <end position="267"/>
    </location>
</feature>
<feature type="domain" description="UDENN FLCN/SMCR8-type" evidence="2">
    <location>
        <begin position="102"/>
        <end position="364"/>
    </location>
</feature>
<dbReference type="InterPro" id="IPR037521">
    <property type="entry name" value="FLCN/SMCR8_DENN"/>
</dbReference>
<dbReference type="GO" id="GO:0005096">
    <property type="term" value="F:GTPase activator activity"/>
    <property type="evidence" value="ECO:0007669"/>
    <property type="project" value="InterPro"/>
</dbReference>
<dbReference type="Proteomes" id="UP000654370">
    <property type="component" value="Unassembled WGS sequence"/>
</dbReference>
<protein>
    <recommendedName>
        <fullName evidence="2">UDENN FLCN/SMCR8-type domain-containing protein</fullName>
    </recommendedName>
</protein>
<dbReference type="OrthoDB" id="5599713at2759"/>
<dbReference type="EMBL" id="JAEPQZ010000002">
    <property type="protein sequence ID" value="KAG2184506.1"/>
    <property type="molecule type" value="Genomic_DNA"/>
</dbReference>
<reference evidence="3" key="1">
    <citation type="submission" date="2020-12" db="EMBL/GenBank/DDBJ databases">
        <title>Metabolic potential, ecology and presence of endohyphal bacteria is reflected in genomic diversity of Mucoromycotina.</title>
        <authorList>
            <person name="Muszewska A."/>
            <person name="Okrasinska A."/>
            <person name="Steczkiewicz K."/>
            <person name="Drgas O."/>
            <person name="Orlowska M."/>
            <person name="Perlinska-Lenart U."/>
            <person name="Aleksandrzak-Piekarczyk T."/>
            <person name="Szatraj K."/>
            <person name="Zielenkiewicz U."/>
            <person name="Pilsyk S."/>
            <person name="Malc E."/>
            <person name="Mieczkowski P."/>
            <person name="Kruszewska J.S."/>
            <person name="Biernat P."/>
            <person name="Pawlowska J."/>
        </authorList>
    </citation>
    <scope>NUCLEOTIDE SEQUENCE</scope>
    <source>
        <strain evidence="3">WA0000067209</strain>
    </source>
</reference>